<dbReference type="Gene3D" id="3.40.430.10">
    <property type="entry name" value="Dihydrofolate Reductase, subunit A"/>
    <property type="match status" value="1"/>
</dbReference>
<dbReference type="Pfam" id="PF01872">
    <property type="entry name" value="RibD_C"/>
    <property type="match status" value="1"/>
</dbReference>
<dbReference type="AlphaFoldDB" id="A0A918ZQA5"/>
<accession>A0A918ZQA5</accession>
<evidence type="ECO:0000313" key="2">
    <source>
        <dbReference type="EMBL" id="GHE64380.1"/>
    </source>
</evidence>
<dbReference type="InterPro" id="IPR024072">
    <property type="entry name" value="DHFR-like_dom_sf"/>
</dbReference>
<proteinExistence type="predicted"/>
<dbReference type="GO" id="GO:0009231">
    <property type="term" value="P:riboflavin biosynthetic process"/>
    <property type="evidence" value="ECO:0007669"/>
    <property type="project" value="InterPro"/>
</dbReference>
<dbReference type="GO" id="GO:0008703">
    <property type="term" value="F:5-amino-6-(5-phosphoribosylamino)uracil reductase activity"/>
    <property type="evidence" value="ECO:0007669"/>
    <property type="project" value="InterPro"/>
</dbReference>
<gene>
    <name evidence="2" type="ORF">GCM10017771_87890</name>
</gene>
<dbReference type="Proteomes" id="UP000603227">
    <property type="component" value="Unassembled WGS sequence"/>
</dbReference>
<protein>
    <recommendedName>
        <fullName evidence="1">Bacterial bifunctional deaminase-reductase C-terminal domain-containing protein</fullName>
    </recommendedName>
</protein>
<reference evidence="2" key="1">
    <citation type="journal article" date="2014" name="Int. J. Syst. Evol. Microbiol.">
        <title>Complete genome sequence of Corynebacterium casei LMG S-19264T (=DSM 44701T), isolated from a smear-ripened cheese.</title>
        <authorList>
            <consortium name="US DOE Joint Genome Institute (JGI-PGF)"/>
            <person name="Walter F."/>
            <person name="Albersmeier A."/>
            <person name="Kalinowski J."/>
            <person name="Ruckert C."/>
        </authorList>
    </citation>
    <scope>NUCLEOTIDE SEQUENCE</scope>
    <source>
        <strain evidence="2">CGMCC 4.7403</strain>
    </source>
</reference>
<sequence length="159" mass="17413">MTWAPTIIPPSPYFNSEHAKYAHGQLFASDALLLGRVTYQGMASAWPHMEDSEGEFAVRMNSLPKHVVSTTVEQSAWNATVVRGDLATEVGKLKEHYTKDILVYASGELTNVQIALGLVDELKLWVHPVVLGEASGCSLRALRRPRGRPRPPRPSAPAA</sequence>
<name>A0A918ZQA5_9ACTN</name>
<keyword evidence="3" id="KW-1185">Reference proteome</keyword>
<dbReference type="SUPFAM" id="SSF53597">
    <property type="entry name" value="Dihydrofolate reductase-like"/>
    <property type="match status" value="1"/>
</dbReference>
<reference evidence="2" key="2">
    <citation type="submission" date="2020-09" db="EMBL/GenBank/DDBJ databases">
        <authorList>
            <person name="Sun Q."/>
            <person name="Zhou Y."/>
        </authorList>
    </citation>
    <scope>NUCLEOTIDE SEQUENCE</scope>
    <source>
        <strain evidence="2">CGMCC 4.7403</strain>
    </source>
</reference>
<comment type="caution">
    <text evidence="2">The sequence shown here is derived from an EMBL/GenBank/DDBJ whole genome shotgun (WGS) entry which is preliminary data.</text>
</comment>
<organism evidence="2 3">
    <name type="scientific">Streptomyces capitiformicae</name>
    <dbReference type="NCBI Taxonomy" id="2014920"/>
    <lineage>
        <taxon>Bacteria</taxon>
        <taxon>Bacillati</taxon>
        <taxon>Actinomycetota</taxon>
        <taxon>Actinomycetes</taxon>
        <taxon>Kitasatosporales</taxon>
        <taxon>Streptomycetaceae</taxon>
        <taxon>Streptomyces</taxon>
    </lineage>
</organism>
<dbReference type="RefSeq" id="WP_189788009.1">
    <property type="nucleotide sequence ID" value="NZ_BNAT01000059.1"/>
</dbReference>
<evidence type="ECO:0000313" key="3">
    <source>
        <dbReference type="Proteomes" id="UP000603227"/>
    </source>
</evidence>
<dbReference type="EMBL" id="BNAT01000059">
    <property type="protein sequence ID" value="GHE64380.1"/>
    <property type="molecule type" value="Genomic_DNA"/>
</dbReference>
<dbReference type="InterPro" id="IPR002734">
    <property type="entry name" value="RibDG_C"/>
</dbReference>
<feature type="domain" description="Bacterial bifunctional deaminase-reductase C-terminal" evidence="1">
    <location>
        <begin position="17"/>
        <end position="135"/>
    </location>
</feature>
<evidence type="ECO:0000259" key="1">
    <source>
        <dbReference type="Pfam" id="PF01872"/>
    </source>
</evidence>